<dbReference type="GO" id="GO:0005737">
    <property type="term" value="C:cytoplasm"/>
    <property type="evidence" value="ECO:0007669"/>
    <property type="project" value="UniProtKB-SubCell"/>
</dbReference>
<dbReference type="PANTHER" id="PTHR46111:SF1">
    <property type="entry name" value="RIBOSOMAL RNA SMALL SUBUNIT METHYLTRANSFERASE I"/>
    <property type="match status" value="1"/>
</dbReference>
<dbReference type="PROSITE" id="PS01296">
    <property type="entry name" value="RSMI"/>
    <property type="match status" value="1"/>
</dbReference>
<evidence type="ECO:0000259" key="7">
    <source>
        <dbReference type="Pfam" id="PF00590"/>
    </source>
</evidence>
<dbReference type="SUPFAM" id="SSF53790">
    <property type="entry name" value="Tetrapyrrole methylase"/>
    <property type="match status" value="1"/>
</dbReference>
<dbReference type="RefSeq" id="WP_185692048.1">
    <property type="nucleotide sequence ID" value="NZ_JACHVA010000052.1"/>
</dbReference>
<dbReference type="InterPro" id="IPR018063">
    <property type="entry name" value="SAM_MeTrfase_RsmI_CS"/>
</dbReference>
<dbReference type="AlphaFoldDB" id="A0A7X1AYM4"/>
<keyword evidence="1 6" id="KW-0963">Cytoplasm</keyword>
<dbReference type="PANTHER" id="PTHR46111">
    <property type="entry name" value="RIBOSOMAL RNA SMALL SUBUNIT METHYLTRANSFERASE I"/>
    <property type="match status" value="1"/>
</dbReference>
<comment type="subcellular location">
    <subcellularLocation>
        <location evidence="6">Cytoplasm</location>
    </subcellularLocation>
</comment>
<evidence type="ECO:0000256" key="6">
    <source>
        <dbReference type="HAMAP-Rule" id="MF_01877"/>
    </source>
</evidence>
<organism evidence="8 9">
    <name type="scientific">Puniceicoccus vermicola</name>
    <dbReference type="NCBI Taxonomy" id="388746"/>
    <lineage>
        <taxon>Bacteria</taxon>
        <taxon>Pseudomonadati</taxon>
        <taxon>Verrucomicrobiota</taxon>
        <taxon>Opitutia</taxon>
        <taxon>Puniceicoccales</taxon>
        <taxon>Puniceicoccaceae</taxon>
        <taxon>Puniceicoccus</taxon>
    </lineage>
</organism>
<dbReference type="InterPro" id="IPR014776">
    <property type="entry name" value="4pyrrole_Mease_sub2"/>
</dbReference>
<comment type="caution">
    <text evidence="8">The sequence shown here is derived from an EMBL/GenBank/DDBJ whole genome shotgun (WGS) entry which is preliminary data.</text>
</comment>
<accession>A0A7X1AYM4</accession>
<dbReference type="FunFam" id="3.40.1010.10:FF:000007">
    <property type="entry name" value="Ribosomal RNA small subunit methyltransferase I"/>
    <property type="match status" value="1"/>
</dbReference>
<reference evidence="8 9" key="1">
    <citation type="submission" date="2020-07" db="EMBL/GenBank/DDBJ databases">
        <authorList>
            <person name="Feng X."/>
        </authorList>
    </citation>
    <scope>NUCLEOTIDE SEQUENCE [LARGE SCALE GENOMIC DNA]</scope>
    <source>
        <strain evidence="8 9">JCM14086</strain>
    </source>
</reference>
<dbReference type="InterPro" id="IPR035996">
    <property type="entry name" value="4pyrrol_Methylase_sf"/>
</dbReference>
<evidence type="ECO:0000313" key="8">
    <source>
        <dbReference type="EMBL" id="MBC2601333.1"/>
    </source>
</evidence>
<evidence type="ECO:0000256" key="1">
    <source>
        <dbReference type="ARBA" id="ARBA00022490"/>
    </source>
</evidence>
<dbReference type="HAMAP" id="MF_01877">
    <property type="entry name" value="16SrRNA_methyltr_I"/>
    <property type="match status" value="1"/>
</dbReference>
<dbReference type="Gene3D" id="3.40.1010.10">
    <property type="entry name" value="Cobalt-precorrin-4 Transmethylase, Domain 1"/>
    <property type="match status" value="1"/>
</dbReference>
<gene>
    <name evidence="6 8" type="primary">rsmI</name>
    <name evidence="8" type="ORF">H5P30_06040</name>
</gene>
<sequence>MVDSDSSATGTLYVVSTPIGNLGDLSPRAREVLSEVQIIACEDTRVTGSLLAHVGIERPKLVSYRNENETVRAQELVEDLLTGQTVAVVSDAGTPTISDPGFRLVRACQKAGIPISVVPGPCAIVAAIAASGLPSDRFYFCGFLPPKSAARRRFLEEHLDFPSTLVVYESVHRIEKFLDEIVDVLGEERILSVSRELTKKFETTATGRAADVRQSVLSRARKGEFVVLIAPKTFDL</sequence>
<dbReference type="Proteomes" id="UP000525652">
    <property type="component" value="Unassembled WGS sequence"/>
</dbReference>
<keyword evidence="4 6" id="KW-0808">Transferase</keyword>
<keyword evidence="9" id="KW-1185">Reference proteome</keyword>
<dbReference type="InterPro" id="IPR000878">
    <property type="entry name" value="4pyrrol_Mease"/>
</dbReference>
<name>A0A7X1AYM4_9BACT</name>
<keyword evidence="3 6" id="KW-0489">Methyltransferase</keyword>
<dbReference type="NCBIfam" id="TIGR00096">
    <property type="entry name" value="16S rRNA (cytidine(1402)-2'-O)-methyltransferase"/>
    <property type="match status" value="1"/>
</dbReference>
<dbReference type="PIRSF" id="PIRSF005917">
    <property type="entry name" value="MTase_YraL"/>
    <property type="match status" value="1"/>
</dbReference>
<feature type="domain" description="Tetrapyrrole methylase" evidence="7">
    <location>
        <begin position="11"/>
        <end position="211"/>
    </location>
</feature>
<evidence type="ECO:0000256" key="2">
    <source>
        <dbReference type="ARBA" id="ARBA00022552"/>
    </source>
</evidence>
<keyword evidence="2 6" id="KW-0698">rRNA processing</keyword>
<evidence type="ECO:0000256" key="3">
    <source>
        <dbReference type="ARBA" id="ARBA00022603"/>
    </source>
</evidence>
<evidence type="ECO:0000256" key="5">
    <source>
        <dbReference type="ARBA" id="ARBA00022691"/>
    </source>
</evidence>
<dbReference type="GO" id="GO:0070677">
    <property type="term" value="F:rRNA (cytosine-2'-O-)-methyltransferase activity"/>
    <property type="evidence" value="ECO:0007669"/>
    <property type="project" value="UniProtKB-UniRule"/>
</dbReference>
<evidence type="ECO:0000313" key="9">
    <source>
        <dbReference type="Proteomes" id="UP000525652"/>
    </source>
</evidence>
<dbReference type="CDD" id="cd11648">
    <property type="entry name" value="RsmI"/>
    <property type="match status" value="1"/>
</dbReference>
<comment type="function">
    <text evidence="6">Catalyzes the 2'-O-methylation of the ribose of cytidine 1402 (C1402) in 16S rRNA.</text>
</comment>
<dbReference type="Gene3D" id="3.30.950.10">
    <property type="entry name" value="Methyltransferase, Cobalt-precorrin-4 Transmethylase, Domain 2"/>
    <property type="match status" value="1"/>
</dbReference>
<dbReference type="FunFam" id="3.30.950.10:FF:000002">
    <property type="entry name" value="Ribosomal RNA small subunit methyltransferase I"/>
    <property type="match status" value="1"/>
</dbReference>
<dbReference type="InterPro" id="IPR008189">
    <property type="entry name" value="rRNA_ssu_MeTfrase_I"/>
</dbReference>
<dbReference type="EMBL" id="JACHVA010000052">
    <property type="protein sequence ID" value="MBC2601333.1"/>
    <property type="molecule type" value="Genomic_DNA"/>
</dbReference>
<keyword evidence="5 6" id="KW-0949">S-adenosyl-L-methionine</keyword>
<dbReference type="Pfam" id="PF00590">
    <property type="entry name" value="TP_methylase"/>
    <property type="match status" value="1"/>
</dbReference>
<protein>
    <recommendedName>
        <fullName evidence="6">Ribosomal RNA small subunit methyltransferase I</fullName>
        <ecNumber evidence="6">2.1.1.198</ecNumber>
    </recommendedName>
    <alternativeName>
        <fullName evidence="6">16S rRNA 2'-O-ribose C1402 methyltransferase</fullName>
    </alternativeName>
    <alternativeName>
        <fullName evidence="6">rRNA (cytidine-2'-O-)-methyltransferase RsmI</fullName>
    </alternativeName>
</protein>
<dbReference type="InterPro" id="IPR014777">
    <property type="entry name" value="4pyrrole_Mease_sub1"/>
</dbReference>
<dbReference type="EC" id="2.1.1.198" evidence="6"/>
<comment type="catalytic activity">
    <reaction evidence="6">
        <text>cytidine(1402) in 16S rRNA + S-adenosyl-L-methionine = 2'-O-methylcytidine(1402) in 16S rRNA + S-adenosyl-L-homocysteine + H(+)</text>
        <dbReference type="Rhea" id="RHEA:42924"/>
        <dbReference type="Rhea" id="RHEA-COMP:10285"/>
        <dbReference type="Rhea" id="RHEA-COMP:10286"/>
        <dbReference type="ChEBI" id="CHEBI:15378"/>
        <dbReference type="ChEBI" id="CHEBI:57856"/>
        <dbReference type="ChEBI" id="CHEBI:59789"/>
        <dbReference type="ChEBI" id="CHEBI:74495"/>
        <dbReference type="ChEBI" id="CHEBI:82748"/>
        <dbReference type="EC" id="2.1.1.198"/>
    </reaction>
</comment>
<proteinExistence type="inferred from homology"/>
<evidence type="ECO:0000256" key="4">
    <source>
        <dbReference type="ARBA" id="ARBA00022679"/>
    </source>
</evidence>
<comment type="similarity">
    <text evidence="6">Belongs to the methyltransferase superfamily. RsmI family.</text>
</comment>